<dbReference type="GO" id="GO:0008734">
    <property type="term" value="F:L-aspartate oxidase activity"/>
    <property type="evidence" value="ECO:0007669"/>
    <property type="project" value="UniProtKB-UniRule"/>
</dbReference>
<dbReference type="STRING" id="1121448.DGI_1059"/>
<dbReference type="OrthoDB" id="9806724at2"/>
<keyword evidence="8 11" id="KW-0560">Oxidoreductase</keyword>
<evidence type="ECO:0000313" key="14">
    <source>
        <dbReference type="Proteomes" id="UP000016587"/>
    </source>
</evidence>
<protein>
    <recommendedName>
        <fullName evidence="4 10">L-aspartate oxidase</fullName>
        <ecNumber evidence="4 10">1.4.3.16</ecNumber>
    </recommendedName>
</protein>
<evidence type="ECO:0000256" key="10">
    <source>
        <dbReference type="NCBIfam" id="TIGR00551"/>
    </source>
</evidence>
<evidence type="ECO:0000256" key="6">
    <source>
        <dbReference type="ARBA" id="ARBA00022642"/>
    </source>
</evidence>
<accession>T2G9S7</accession>
<proteinExistence type="inferred from homology"/>
<evidence type="ECO:0000256" key="1">
    <source>
        <dbReference type="ARBA" id="ARBA00001974"/>
    </source>
</evidence>
<dbReference type="UniPathway" id="UPA00253">
    <property type="reaction ID" value="UER00326"/>
</dbReference>
<dbReference type="Gene3D" id="3.90.700.10">
    <property type="entry name" value="Succinate dehydrogenase/fumarate reductase flavoprotein, catalytic domain"/>
    <property type="match status" value="1"/>
</dbReference>
<dbReference type="InterPro" id="IPR003953">
    <property type="entry name" value="FAD-dep_OxRdtase_2_FAD-bd"/>
</dbReference>
<dbReference type="GO" id="GO:0005737">
    <property type="term" value="C:cytoplasm"/>
    <property type="evidence" value="ECO:0007669"/>
    <property type="project" value="UniProtKB-SubCell"/>
</dbReference>
<evidence type="ECO:0000313" key="13">
    <source>
        <dbReference type="EMBL" id="AGW12934.1"/>
    </source>
</evidence>
<dbReference type="SUPFAM" id="SSF56425">
    <property type="entry name" value="Succinate dehydrogenase/fumarate reductase flavoprotein, catalytic domain"/>
    <property type="match status" value="1"/>
</dbReference>
<dbReference type="NCBIfam" id="TIGR00551">
    <property type="entry name" value="nadB"/>
    <property type="match status" value="1"/>
</dbReference>
<evidence type="ECO:0000256" key="5">
    <source>
        <dbReference type="ARBA" id="ARBA00022630"/>
    </source>
</evidence>
<name>T2G9S7_MEGG1</name>
<gene>
    <name evidence="13" type="ORF">DGI_1059</name>
</gene>
<dbReference type="GO" id="GO:0009435">
    <property type="term" value="P:NAD+ biosynthetic process"/>
    <property type="evidence" value="ECO:0007669"/>
    <property type="project" value="UniProtKB-UniPathway"/>
</dbReference>
<dbReference type="Gene3D" id="1.20.58.100">
    <property type="entry name" value="Fumarate reductase/succinate dehydrogenase flavoprotein-like, C-terminal domain"/>
    <property type="match status" value="1"/>
</dbReference>
<dbReference type="eggNOG" id="COG0029">
    <property type="taxonomic scope" value="Bacteria"/>
</dbReference>
<dbReference type="FunFam" id="3.90.700.10:FF:000002">
    <property type="entry name" value="L-aspartate oxidase"/>
    <property type="match status" value="1"/>
</dbReference>
<dbReference type="HOGENOM" id="CLU_014312_3_0_7"/>
<evidence type="ECO:0000256" key="7">
    <source>
        <dbReference type="ARBA" id="ARBA00022827"/>
    </source>
</evidence>
<comment type="catalytic activity">
    <reaction evidence="9">
        <text>L-aspartate + O2 = iminosuccinate + H2O2</text>
        <dbReference type="Rhea" id="RHEA:25876"/>
        <dbReference type="ChEBI" id="CHEBI:15379"/>
        <dbReference type="ChEBI" id="CHEBI:16240"/>
        <dbReference type="ChEBI" id="CHEBI:29991"/>
        <dbReference type="ChEBI" id="CHEBI:77875"/>
        <dbReference type="EC" id="1.4.3.16"/>
    </reaction>
    <physiologicalReaction direction="left-to-right" evidence="9">
        <dbReference type="Rhea" id="RHEA:25877"/>
    </physiologicalReaction>
</comment>
<dbReference type="SUPFAM" id="SSF51905">
    <property type="entry name" value="FAD/NAD(P)-binding domain"/>
    <property type="match status" value="1"/>
</dbReference>
<dbReference type="InterPro" id="IPR027477">
    <property type="entry name" value="Succ_DH/fumarate_Rdtase_cat_sf"/>
</dbReference>
<keyword evidence="5 11" id="KW-0285">Flavoprotein</keyword>
<dbReference type="Gene3D" id="3.50.50.60">
    <property type="entry name" value="FAD/NAD(P)-binding domain"/>
    <property type="match status" value="1"/>
</dbReference>
<comment type="pathway">
    <text evidence="2 11">Cofactor biosynthesis; NAD(+) biosynthesis; iminoaspartate from L-aspartate (oxidase route): step 1/1.</text>
</comment>
<keyword evidence="14" id="KW-1185">Reference proteome</keyword>
<dbReference type="PRINTS" id="PR00368">
    <property type="entry name" value="FADPNR"/>
</dbReference>
<comment type="cofactor">
    <cofactor evidence="1 11">
        <name>FAD</name>
        <dbReference type="ChEBI" id="CHEBI:57692"/>
    </cofactor>
</comment>
<evidence type="ECO:0000256" key="2">
    <source>
        <dbReference type="ARBA" id="ARBA00004950"/>
    </source>
</evidence>
<evidence type="ECO:0000256" key="8">
    <source>
        <dbReference type="ARBA" id="ARBA00023002"/>
    </source>
</evidence>
<dbReference type="InterPro" id="IPR036188">
    <property type="entry name" value="FAD/NAD-bd_sf"/>
</dbReference>
<dbReference type="KEGG" id="dgg:DGI_1059"/>
<reference evidence="14" key="2">
    <citation type="submission" date="2013-07" db="EMBL/GenBank/DDBJ databases">
        <authorList>
            <person name="Morais-Silva F.O."/>
            <person name="Rezende A.M."/>
            <person name="Pimentel C."/>
            <person name="Resende D.M."/>
            <person name="Santos C.I."/>
            <person name="Clemente C."/>
            <person name="de Oliveira L.M."/>
            <person name="da Silva S.M."/>
            <person name="Costa D.A."/>
            <person name="Varela-Raposo A."/>
            <person name="Horacio E.C.A."/>
            <person name="Matos M."/>
            <person name="Flores O."/>
            <person name="Ruiz J.C."/>
            <person name="Rodrigues-Pousada C."/>
        </authorList>
    </citation>
    <scope>NUCLEOTIDE SEQUENCE [LARGE SCALE GENOMIC DNA]</scope>
    <source>
        <strain evidence="14">ATCC 19364 / DSM 1382 / NCIMB 9332 / VKM B-1759</strain>
    </source>
</reference>
<comment type="function">
    <text evidence="11">Catalyzes the oxidation of L-aspartate to iminoaspartate.</text>
</comment>
<keyword evidence="7 11" id="KW-0274">FAD</keyword>
<evidence type="ECO:0000256" key="11">
    <source>
        <dbReference type="RuleBase" id="RU362049"/>
    </source>
</evidence>
<evidence type="ECO:0000256" key="9">
    <source>
        <dbReference type="ARBA" id="ARBA00048305"/>
    </source>
</evidence>
<dbReference type="InterPro" id="IPR005288">
    <property type="entry name" value="NadB"/>
</dbReference>
<dbReference type="PATRIC" id="fig|1121448.10.peg.1061"/>
<dbReference type="PANTHER" id="PTHR42716:SF2">
    <property type="entry name" value="L-ASPARTATE OXIDASE, CHLOROPLASTIC"/>
    <property type="match status" value="1"/>
</dbReference>
<feature type="domain" description="FAD-dependent oxidoreductase 2 FAD-binding" evidence="12">
    <location>
        <begin position="10"/>
        <end position="403"/>
    </location>
</feature>
<dbReference type="EC" id="1.4.3.16" evidence="4 10"/>
<evidence type="ECO:0000256" key="3">
    <source>
        <dbReference type="ARBA" id="ARBA00008562"/>
    </source>
</evidence>
<dbReference type="PANTHER" id="PTHR42716">
    <property type="entry name" value="L-ASPARTATE OXIDASE"/>
    <property type="match status" value="1"/>
</dbReference>
<keyword evidence="6 11" id="KW-0662">Pyridine nucleotide biosynthesis</keyword>
<comment type="subcellular location">
    <subcellularLocation>
        <location evidence="11">Cytoplasm</location>
    </subcellularLocation>
</comment>
<dbReference type="Proteomes" id="UP000016587">
    <property type="component" value="Chromosome"/>
</dbReference>
<dbReference type="RefSeq" id="WP_021759681.1">
    <property type="nucleotide sequence ID" value="NC_022444.1"/>
</dbReference>
<sequence length="536" mass="58910">MPTARLSCQALVIGSGIAGLTCALELADAGFDVVVLTAGEEPDDGNTAYAQGGIVYTSPNDSPSLLEKDIRKAGWDHNYIKAVRFLARQGPAAVKDILIDRVGIPFARKTGGPELQDGEAEFDLTREGGHSVFRVLHCADYTGRAIMDGLIKTVQASTSIRLLCGRTAVDLITSHHHTCALQFRYQRVNECLGAYVYNNATGVVETILADFTVLATGGIGRIFQHTTNADCCVGSAITMASRAGASLMNVEYMQFHPTALYHRSKRRFLITEAMRGEGAILVNSAGERFMTRYDKRLELAPRDIVSRAIVEELHRSDEECVFLDCRTVPHDLPTRFPTIYKQCLEHGISIMKEPIPVVPAAHYHCGGVLVDLAGRTSLERLYAVGECSCTGVHGANRLASTSLLEGLLWGHTAGEHIAQQLHRRKHAEKLLLASIRDWQHPGGRHDEDPALIAQDWATIRNTMWNYAGLMRTEMRLKRAADDLNSLVLHLVEFYKRTPLSKPLIDLWHGSCAASIVAMSALRNKESKGCHYVEASA</sequence>
<evidence type="ECO:0000259" key="12">
    <source>
        <dbReference type="Pfam" id="PF00890"/>
    </source>
</evidence>
<comment type="similarity">
    <text evidence="3 11">Belongs to the FAD-dependent oxidoreductase 2 family. NadB subfamily.</text>
</comment>
<dbReference type="SUPFAM" id="SSF46977">
    <property type="entry name" value="Succinate dehydrogenase/fumarate reductase flavoprotein C-terminal domain"/>
    <property type="match status" value="1"/>
</dbReference>
<reference evidence="13 14" key="1">
    <citation type="journal article" date="2013" name="J. Bacteriol.">
        <title>Roles of HynAB and Ech, the only two hydrogenases found in the model sulfate reducer Desulfovibrio gigas.</title>
        <authorList>
            <person name="Morais-Silva F.O."/>
            <person name="Santos C.I."/>
            <person name="Rodrigues R."/>
            <person name="Pereira I.A."/>
            <person name="Rodrigues-Pousada C."/>
        </authorList>
    </citation>
    <scope>NUCLEOTIDE SEQUENCE [LARGE SCALE GENOMIC DNA]</scope>
    <source>
        <strain evidence="14">ATCC 19364 / DSM 1382 / NCIMB 9332 / VKM B-1759</strain>
    </source>
</reference>
<dbReference type="Pfam" id="PF00890">
    <property type="entry name" value="FAD_binding_2"/>
    <property type="match status" value="1"/>
</dbReference>
<organism evidence="13 14">
    <name type="scientific">Megalodesulfovibrio gigas (strain ATCC 19364 / DSM 1382 / NCIMB 9332 / VKM B-1759)</name>
    <name type="common">Desulfovibrio gigas</name>
    <dbReference type="NCBI Taxonomy" id="1121448"/>
    <lineage>
        <taxon>Bacteria</taxon>
        <taxon>Pseudomonadati</taxon>
        <taxon>Thermodesulfobacteriota</taxon>
        <taxon>Desulfovibrionia</taxon>
        <taxon>Desulfovibrionales</taxon>
        <taxon>Desulfovibrionaceae</taxon>
        <taxon>Megalodesulfovibrio</taxon>
    </lineage>
</organism>
<dbReference type="AlphaFoldDB" id="T2G9S7"/>
<dbReference type="InterPro" id="IPR037099">
    <property type="entry name" value="Fum_R/Succ_DH_flav-like_C_sf"/>
</dbReference>
<evidence type="ECO:0000256" key="4">
    <source>
        <dbReference type="ARBA" id="ARBA00012173"/>
    </source>
</evidence>
<dbReference type="EMBL" id="CP006585">
    <property type="protein sequence ID" value="AGW12934.1"/>
    <property type="molecule type" value="Genomic_DNA"/>
</dbReference>